<evidence type="ECO:0000313" key="3">
    <source>
        <dbReference type="EMBL" id="GBM52977.1"/>
    </source>
</evidence>
<comment type="caution">
    <text evidence="3">The sequence shown here is derived from an EMBL/GenBank/DDBJ whole genome shotgun (WGS) entry which is preliminary data.</text>
</comment>
<feature type="non-terminal residue" evidence="3">
    <location>
        <position position="1"/>
    </location>
</feature>
<dbReference type="AlphaFoldDB" id="A0A4Y2GIH0"/>
<keyword evidence="4" id="KW-1185">Reference proteome</keyword>
<dbReference type="EMBL" id="BGPR01099524">
    <property type="protein sequence ID" value="GBM52977.1"/>
    <property type="molecule type" value="Genomic_DNA"/>
</dbReference>
<organism evidence="3 4">
    <name type="scientific">Araneus ventricosus</name>
    <name type="common">Orbweaver spider</name>
    <name type="synonym">Epeira ventricosa</name>
    <dbReference type="NCBI Taxonomy" id="182803"/>
    <lineage>
        <taxon>Eukaryota</taxon>
        <taxon>Metazoa</taxon>
        <taxon>Ecdysozoa</taxon>
        <taxon>Arthropoda</taxon>
        <taxon>Chelicerata</taxon>
        <taxon>Arachnida</taxon>
        <taxon>Araneae</taxon>
        <taxon>Araneomorphae</taxon>
        <taxon>Entelegynae</taxon>
        <taxon>Araneoidea</taxon>
        <taxon>Araneidae</taxon>
        <taxon>Araneus</taxon>
    </lineage>
</organism>
<evidence type="ECO:0000313" key="2">
    <source>
        <dbReference type="EMBL" id="GBM52755.1"/>
    </source>
</evidence>
<reference evidence="3 4" key="1">
    <citation type="journal article" date="2019" name="Sci. Rep.">
        <title>Orb-weaving spider Araneus ventricosus genome elucidates the spidroin gene catalogue.</title>
        <authorList>
            <person name="Kono N."/>
            <person name="Nakamura H."/>
            <person name="Ohtoshi R."/>
            <person name="Moran D.A.P."/>
            <person name="Shinohara A."/>
            <person name="Yoshida Y."/>
            <person name="Fujiwara M."/>
            <person name="Mori M."/>
            <person name="Tomita M."/>
            <person name="Arakawa K."/>
        </authorList>
    </citation>
    <scope>NUCLEOTIDE SEQUENCE [LARGE SCALE GENOMIC DNA]</scope>
</reference>
<evidence type="ECO:0000313" key="4">
    <source>
        <dbReference type="Proteomes" id="UP000499080"/>
    </source>
</evidence>
<sequence>KGPRNFETCTDDDFDTRTGTPSPNFHSTPAEGHLDDLTCTMPTYKADLPWTQESDFQLPVMKFRLCQGRTQGKTTCSYTAWAVNFVM</sequence>
<protein>
    <submittedName>
        <fullName evidence="3">Uncharacterized protein</fullName>
    </submittedName>
</protein>
<proteinExistence type="predicted"/>
<feature type="compositionally biased region" description="Polar residues" evidence="1">
    <location>
        <begin position="17"/>
        <end position="27"/>
    </location>
</feature>
<name>A0A4Y2GIH0_ARAVE</name>
<gene>
    <name evidence="3" type="ORF">AVEN_182221_1</name>
    <name evidence="2" type="ORF">AVEN_44803_1</name>
</gene>
<evidence type="ECO:0000256" key="1">
    <source>
        <dbReference type="SAM" id="MobiDB-lite"/>
    </source>
</evidence>
<dbReference type="EMBL" id="BGPR01099456">
    <property type="protein sequence ID" value="GBM52755.1"/>
    <property type="molecule type" value="Genomic_DNA"/>
</dbReference>
<dbReference type="Proteomes" id="UP000499080">
    <property type="component" value="Unassembled WGS sequence"/>
</dbReference>
<accession>A0A4Y2GIH0</accession>
<feature type="region of interest" description="Disordered" evidence="1">
    <location>
        <begin position="1"/>
        <end position="31"/>
    </location>
</feature>